<dbReference type="Gene3D" id="1.20.930.80">
    <property type="match status" value="1"/>
</dbReference>
<keyword evidence="4 9" id="KW-0235">DNA replication</keyword>
<feature type="domain" description="DNA primase large subunit C-terminal" evidence="11">
    <location>
        <begin position="304"/>
        <end position="474"/>
    </location>
</feature>
<evidence type="ECO:0000256" key="5">
    <source>
        <dbReference type="ARBA" id="ARBA00022723"/>
    </source>
</evidence>
<keyword evidence="7 9" id="KW-0411">Iron-sulfur</keyword>
<dbReference type="PANTHER" id="PTHR10537">
    <property type="entry name" value="DNA PRIMASE LARGE SUBUNIT"/>
    <property type="match status" value="1"/>
</dbReference>
<dbReference type="GO" id="GO:0003677">
    <property type="term" value="F:DNA binding"/>
    <property type="evidence" value="ECO:0007669"/>
    <property type="project" value="UniProtKB-UniRule"/>
</dbReference>
<dbReference type="GO" id="GO:0046872">
    <property type="term" value="F:metal ion binding"/>
    <property type="evidence" value="ECO:0007669"/>
    <property type="project" value="UniProtKB-UniRule"/>
</dbReference>
<comment type="function">
    <text evidence="9">DNA primase is the polymerase that synthesizes small RNA primers for the Okazaki fragments made during discontinuous DNA replication.</text>
</comment>
<feature type="binding site" evidence="10">
    <location>
        <position position="309"/>
    </location>
    <ligand>
        <name>[4Fe-4S] cluster</name>
        <dbReference type="ChEBI" id="CHEBI:49883"/>
    </ligand>
</feature>
<reference evidence="12 13" key="1">
    <citation type="journal article" date="2016" name="Proc. Natl. Acad. Sci. U.S.A.">
        <title>Comparative genomics of biotechnologically important yeasts.</title>
        <authorList>
            <person name="Riley R."/>
            <person name="Haridas S."/>
            <person name="Wolfe K.H."/>
            <person name="Lopes M.R."/>
            <person name="Hittinger C.T."/>
            <person name="Goeker M."/>
            <person name="Salamov A.A."/>
            <person name="Wisecaver J.H."/>
            <person name="Long T.M."/>
            <person name="Calvey C.H."/>
            <person name="Aerts A.L."/>
            <person name="Barry K.W."/>
            <person name="Choi C."/>
            <person name="Clum A."/>
            <person name="Coughlan A.Y."/>
            <person name="Deshpande S."/>
            <person name="Douglass A.P."/>
            <person name="Hanson S.J."/>
            <person name="Klenk H.-P."/>
            <person name="LaButti K.M."/>
            <person name="Lapidus A."/>
            <person name="Lindquist E.A."/>
            <person name="Lipzen A.M."/>
            <person name="Meier-Kolthoff J.P."/>
            <person name="Ohm R.A."/>
            <person name="Otillar R.P."/>
            <person name="Pangilinan J.L."/>
            <person name="Peng Y."/>
            <person name="Rokas A."/>
            <person name="Rosa C.A."/>
            <person name="Scheuner C."/>
            <person name="Sibirny A.A."/>
            <person name="Slot J.C."/>
            <person name="Stielow J.B."/>
            <person name="Sun H."/>
            <person name="Kurtzman C.P."/>
            <person name="Blackwell M."/>
            <person name="Grigoriev I.V."/>
            <person name="Jeffries T.W."/>
        </authorList>
    </citation>
    <scope>NUCLEOTIDE SEQUENCE [LARGE SCALE GENOMIC DNA]</scope>
    <source>
        <strain evidence="12 13">DSM 6958</strain>
    </source>
</reference>
<proteinExistence type="inferred from homology"/>
<evidence type="ECO:0000256" key="3">
    <source>
        <dbReference type="ARBA" id="ARBA00022515"/>
    </source>
</evidence>
<sequence length="480" mass="56501">MFRQTKRRALERKNFGREINRNLTYNDRLNLYQIPPIDEITLDEFEGWAIDRLKILGEIDSSILRNRTVAEIEKIIKPLLEIYLPFNSNHYSGSSSSDRDIQLEHERKKDHYSHFILRLAFCRSQELRTKFIKNESMLFRIRYNMVDRVERMKFVDSLDLDWELVEMDEKEDLREKLVVCSGHEFSEENWSNIKNDSVYKVPFEKVPELVENRRVFIRYGKAYVPANLQVSLIMNEFSTRLERALEMTARAMPRLDEDERIIPILQHLATSSVLSADYGEAGDVNKFNSQKGDIAATEVKKLVRHFPLCMSNLQTHLSLDGHLKYFGRQQYGLFLKGIGLKVDEALKFWRLSFSKIPEDKFQKEYRYNIRHNYGLEGGRKQYRPYDCKSIINQNATPGPGDHHGCPYKHFPIDHLINNLQQMGINDKFDLNQIRDFVEKKSYHIACTKVFELTHKAQLQGKPLAETINHPNQYFGLTLEP</sequence>
<accession>A0A1E3PDW7</accession>
<dbReference type="STRING" id="857566.A0A1E3PDW7"/>
<evidence type="ECO:0000256" key="8">
    <source>
        <dbReference type="ARBA" id="ARBA00023125"/>
    </source>
</evidence>
<dbReference type="PANTHER" id="PTHR10537:SF3">
    <property type="entry name" value="DNA PRIMASE LARGE SUBUNIT"/>
    <property type="match status" value="1"/>
</dbReference>
<name>A0A1E3PDW7_9ASCO</name>
<keyword evidence="6 9" id="KW-0408">Iron</keyword>
<evidence type="ECO:0000256" key="9">
    <source>
        <dbReference type="PIRNR" id="PIRNR009449"/>
    </source>
</evidence>
<dbReference type="Pfam" id="PF26466">
    <property type="entry name" value="DNA_primase_lrg_N"/>
    <property type="match status" value="1"/>
</dbReference>
<keyword evidence="13" id="KW-1185">Reference proteome</keyword>
<evidence type="ECO:0000256" key="1">
    <source>
        <dbReference type="ARBA" id="ARBA00010564"/>
    </source>
</evidence>
<evidence type="ECO:0000256" key="2">
    <source>
        <dbReference type="ARBA" id="ARBA00022485"/>
    </source>
</evidence>
<dbReference type="EMBL" id="KV454414">
    <property type="protein sequence ID" value="ODQ63639.1"/>
    <property type="molecule type" value="Genomic_DNA"/>
</dbReference>
<dbReference type="InterPro" id="IPR016558">
    <property type="entry name" value="DNA_primase_lsu_euk"/>
</dbReference>
<comment type="cofactor">
    <cofactor evidence="9">
        <name>[4Fe-4S] cluster</name>
        <dbReference type="ChEBI" id="CHEBI:49883"/>
    </cofactor>
    <text evidence="9">Binds 1 [4Fe-4S] cluster.</text>
</comment>
<evidence type="ECO:0000259" key="11">
    <source>
        <dbReference type="Pfam" id="PF04104"/>
    </source>
</evidence>
<dbReference type="GO" id="GO:0006269">
    <property type="term" value="P:DNA replication, synthesis of primer"/>
    <property type="evidence" value="ECO:0007669"/>
    <property type="project" value="UniProtKB-KW"/>
</dbReference>
<evidence type="ECO:0000256" key="4">
    <source>
        <dbReference type="ARBA" id="ARBA00022705"/>
    </source>
</evidence>
<dbReference type="OrthoDB" id="421393at2759"/>
<keyword evidence="5 9" id="KW-0479">Metal-binding</keyword>
<feature type="binding site" evidence="10">
    <location>
        <position position="405"/>
    </location>
    <ligand>
        <name>[4Fe-4S] cluster</name>
        <dbReference type="ChEBI" id="CHEBI:49883"/>
    </ligand>
</feature>
<dbReference type="InterPro" id="IPR007238">
    <property type="entry name" value="DNA_primase_lsu_euk/arc"/>
</dbReference>
<evidence type="ECO:0000313" key="12">
    <source>
        <dbReference type="EMBL" id="ODQ63639.1"/>
    </source>
</evidence>
<dbReference type="InterPro" id="IPR058560">
    <property type="entry name" value="DNA_primase_C"/>
</dbReference>
<feature type="binding site" evidence="10">
    <location>
        <position position="387"/>
    </location>
    <ligand>
        <name>[4Fe-4S] cluster</name>
        <dbReference type="ChEBI" id="CHEBI:49883"/>
    </ligand>
</feature>
<keyword evidence="2 9" id="KW-0004">4Fe-4S</keyword>
<keyword evidence="8 9" id="KW-0238">DNA-binding</keyword>
<dbReference type="Proteomes" id="UP000095009">
    <property type="component" value="Unassembled WGS sequence"/>
</dbReference>
<dbReference type="Pfam" id="PF04104">
    <property type="entry name" value="DNA_primase_lrg"/>
    <property type="match status" value="1"/>
</dbReference>
<dbReference type="PIRSF" id="PIRSF009449">
    <property type="entry name" value="DNA_primase_large_subunit"/>
    <property type="match status" value="1"/>
</dbReference>
<comment type="similarity">
    <text evidence="1 9">Belongs to the eukaryotic-type primase large subunit family.</text>
</comment>
<dbReference type="GO" id="GO:0051539">
    <property type="term" value="F:4 iron, 4 sulfur cluster binding"/>
    <property type="evidence" value="ECO:0007669"/>
    <property type="project" value="UniProtKB-UniRule"/>
</dbReference>
<evidence type="ECO:0000256" key="10">
    <source>
        <dbReference type="PIRSR" id="PIRSR009449-1"/>
    </source>
</evidence>
<dbReference type="GO" id="GO:0006270">
    <property type="term" value="P:DNA replication initiation"/>
    <property type="evidence" value="ECO:0007669"/>
    <property type="project" value="EnsemblFungi"/>
</dbReference>
<organism evidence="12 13">
    <name type="scientific">Nadsonia fulvescens var. elongata DSM 6958</name>
    <dbReference type="NCBI Taxonomy" id="857566"/>
    <lineage>
        <taxon>Eukaryota</taxon>
        <taxon>Fungi</taxon>
        <taxon>Dikarya</taxon>
        <taxon>Ascomycota</taxon>
        <taxon>Saccharomycotina</taxon>
        <taxon>Dipodascomycetes</taxon>
        <taxon>Dipodascales</taxon>
        <taxon>Dipodascales incertae sedis</taxon>
        <taxon>Nadsonia</taxon>
    </lineage>
</organism>
<evidence type="ECO:0000256" key="7">
    <source>
        <dbReference type="ARBA" id="ARBA00023014"/>
    </source>
</evidence>
<keyword evidence="3 9" id="KW-0639">Primosome</keyword>
<dbReference type="CDD" id="cd07322">
    <property type="entry name" value="PriL_PriS_Eukaryotic"/>
    <property type="match status" value="1"/>
</dbReference>
<gene>
    <name evidence="12" type="ORF">NADFUDRAFT_71858</name>
</gene>
<dbReference type="GO" id="GO:0005658">
    <property type="term" value="C:alpha DNA polymerase:primase complex"/>
    <property type="evidence" value="ECO:0007669"/>
    <property type="project" value="EnsemblFungi"/>
</dbReference>
<feature type="binding site" evidence="10">
    <location>
        <position position="446"/>
    </location>
    <ligand>
        <name>[4Fe-4S] cluster</name>
        <dbReference type="ChEBI" id="CHEBI:49883"/>
    </ligand>
</feature>
<evidence type="ECO:0000313" key="13">
    <source>
        <dbReference type="Proteomes" id="UP000095009"/>
    </source>
</evidence>
<evidence type="ECO:0000256" key="6">
    <source>
        <dbReference type="ARBA" id="ARBA00023004"/>
    </source>
</evidence>
<protein>
    <recommendedName>
        <fullName evidence="9">DNA primase large subunit</fullName>
    </recommendedName>
</protein>
<dbReference type="AlphaFoldDB" id="A0A1E3PDW7"/>